<dbReference type="PANTHER" id="PTHR36156">
    <property type="entry name" value="SLR2101 PROTEIN"/>
    <property type="match status" value="1"/>
</dbReference>
<accession>A0A0G2FRZ7</accession>
<dbReference type="InterPro" id="IPR011051">
    <property type="entry name" value="RmlC_Cupin_sf"/>
</dbReference>
<comment type="caution">
    <text evidence="3">The sequence shown here is derived from an EMBL/GenBank/DDBJ whole genome shotgun (WGS) entry which is preliminary data.</text>
</comment>
<dbReference type="SUPFAM" id="SSF51182">
    <property type="entry name" value="RmlC-like cupins"/>
    <property type="match status" value="1"/>
</dbReference>
<dbReference type="Gene3D" id="2.60.120.10">
    <property type="entry name" value="Jelly Rolls"/>
    <property type="match status" value="1"/>
</dbReference>
<keyword evidence="5" id="KW-1185">Reference proteome</keyword>
<dbReference type="Proteomes" id="UP000034182">
    <property type="component" value="Unassembled WGS sequence"/>
</dbReference>
<evidence type="ECO:0000259" key="1">
    <source>
        <dbReference type="Pfam" id="PF07883"/>
    </source>
</evidence>
<dbReference type="Proteomes" id="UP001430584">
    <property type="component" value="Unassembled WGS sequence"/>
</dbReference>
<feature type="domain" description="Cupin type-2" evidence="1">
    <location>
        <begin position="76"/>
        <end position="143"/>
    </location>
</feature>
<dbReference type="CDD" id="cd02231">
    <property type="entry name" value="cupin_BLL6423-like"/>
    <property type="match status" value="1"/>
</dbReference>
<evidence type="ECO:0000313" key="3">
    <source>
        <dbReference type="EMBL" id="KKY14708.1"/>
    </source>
</evidence>
<organism evidence="3 4">
    <name type="scientific">Diplodia seriata</name>
    <dbReference type="NCBI Taxonomy" id="420778"/>
    <lineage>
        <taxon>Eukaryota</taxon>
        <taxon>Fungi</taxon>
        <taxon>Dikarya</taxon>
        <taxon>Ascomycota</taxon>
        <taxon>Pezizomycotina</taxon>
        <taxon>Dothideomycetes</taxon>
        <taxon>Dothideomycetes incertae sedis</taxon>
        <taxon>Botryosphaeriales</taxon>
        <taxon>Botryosphaeriaceae</taxon>
        <taxon>Diplodia</taxon>
    </lineage>
</organism>
<dbReference type="EMBL" id="LAQI01000218">
    <property type="protein sequence ID" value="KKY14708.1"/>
    <property type="molecule type" value="Genomic_DNA"/>
</dbReference>
<dbReference type="PANTHER" id="PTHR36156:SF2">
    <property type="entry name" value="CUPIN TYPE-2 DOMAIN-CONTAINING PROTEIN"/>
    <property type="match status" value="1"/>
</dbReference>
<reference evidence="3 4" key="2">
    <citation type="submission" date="2015-05" db="EMBL/GenBank/DDBJ databases">
        <title>Distinctive expansion of gene families associated with plant cell wall degradation and secondary metabolism in the genomes of grapevine trunk pathogens.</title>
        <authorList>
            <person name="Lawrence D.P."/>
            <person name="Travadon R."/>
            <person name="Rolshausen P.E."/>
            <person name="Baumgartner K."/>
        </authorList>
    </citation>
    <scope>NUCLEOTIDE SEQUENCE [LARGE SCALE GENOMIC DNA]</scope>
    <source>
        <strain evidence="3">DS831</strain>
    </source>
</reference>
<dbReference type="RefSeq" id="XP_066632932.1">
    <property type="nucleotide sequence ID" value="XM_066777090.1"/>
</dbReference>
<protein>
    <submittedName>
        <fullName evidence="3">Putative cupintype</fullName>
    </submittedName>
</protein>
<gene>
    <name evidence="2" type="ORF">SLS55_005644</name>
    <name evidence="3" type="ORF">UCDDS831_g08107</name>
</gene>
<dbReference type="GeneID" id="92009729"/>
<evidence type="ECO:0000313" key="4">
    <source>
        <dbReference type="Proteomes" id="UP000034182"/>
    </source>
</evidence>
<reference evidence="3 4" key="1">
    <citation type="submission" date="2015-03" db="EMBL/GenBank/DDBJ databases">
        <authorList>
            <person name="Morales-Cruz A."/>
            <person name="Amrine K.C."/>
            <person name="Cantu D."/>
        </authorList>
    </citation>
    <scope>NUCLEOTIDE SEQUENCE [LARGE SCALE GENOMIC DNA]</scope>
    <source>
        <strain evidence="3">DS831</strain>
    </source>
</reference>
<dbReference type="InterPro" id="IPR047142">
    <property type="entry name" value="OryJ/VirC-like"/>
</dbReference>
<evidence type="ECO:0000313" key="5">
    <source>
        <dbReference type="Proteomes" id="UP001430584"/>
    </source>
</evidence>
<proteinExistence type="predicted"/>
<dbReference type="InterPro" id="IPR014710">
    <property type="entry name" value="RmlC-like_jellyroll"/>
</dbReference>
<name>A0A0G2FRZ7_9PEZI</name>
<dbReference type="AlphaFoldDB" id="A0A0G2FRZ7"/>
<sequence length="172" mass="19069">MALFPAPRRLVTGHDEKGKAVYLKDHTVDPEPTNMDASFAVLWETHEFPATNNDFKDPITTKTESLSNKDGVVLRVVDIPANTVTPFHRTVSLDFGIVLEGEVECYLDDGVTKRLKRGDVCVQRGTIHGWKNPTDKPARIYFVLIAAEPVLIDGKPFEKTGFSDKEVTTGGK</sequence>
<evidence type="ECO:0000313" key="2">
    <source>
        <dbReference type="EMBL" id="KAL0259903.1"/>
    </source>
</evidence>
<dbReference type="Pfam" id="PF07883">
    <property type="entry name" value="Cupin_2"/>
    <property type="match status" value="1"/>
</dbReference>
<dbReference type="InterPro" id="IPR013096">
    <property type="entry name" value="Cupin_2"/>
</dbReference>
<reference evidence="2 5" key="3">
    <citation type="submission" date="2024-02" db="EMBL/GenBank/DDBJ databases">
        <title>De novo assembly and annotation of 12 fungi associated with fruit tree decline syndrome in Ontario, Canada.</title>
        <authorList>
            <person name="Sulman M."/>
            <person name="Ellouze W."/>
            <person name="Ilyukhin E."/>
        </authorList>
    </citation>
    <scope>NUCLEOTIDE SEQUENCE [LARGE SCALE GENOMIC DNA]</scope>
    <source>
        <strain evidence="2 5">FDS-637</strain>
    </source>
</reference>
<dbReference type="EMBL" id="JAJVCZ030000005">
    <property type="protein sequence ID" value="KAL0259903.1"/>
    <property type="molecule type" value="Genomic_DNA"/>
</dbReference>